<evidence type="ECO:0000256" key="1">
    <source>
        <dbReference type="ARBA" id="ARBA00022679"/>
    </source>
</evidence>
<evidence type="ECO:0000313" key="3">
    <source>
        <dbReference type="EMBL" id="TNC29494.1"/>
    </source>
</evidence>
<dbReference type="SUPFAM" id="SSF89796">
    <property type="entry name" value="CoA-transferase family III (CaiB/BaiF)"/>
    <property type="match status" value="1"/>
</dbReference>
<evidence type="ECO:0000313" key="4">
    <source>
        <dbReference type="Proteomes" id="UP000305546"/>
    </source>
</evidence>
<reference evidence="3 4" key="1">
    <citation type="submission" date="2019-06" db="EMBL/GenBank/DDBJ databases">
        <title>Amycolatopsis alkalitolerans sp. nov., isolated from Gastrodia elata Blume.</title>
        <authorList>
            <person name="Narsing Rao M.P."/>
            <person name="Li W.J."/>
        </authorList>
    </citation>
    <scope>NUCLEOTIDE SEQUENCE [LARGE SCALE GENOMIC DNA]</scope>
    <source>
        <strain evidence="3 4">SYSUP0005</strain>
    </source>
</reference>
<dbReference type="InterPro" id="IPR050483">
    <property type="entry name" value="CoA-transferase_III_domain"/>
</dbReference>
<dbReference type="InterPro" id="IPR003673">
    <property type="entry name" value="CoA-Trfase_fam_III"/>
</dbReference>
<dbReference type="Proteomes" id="UP000305546">
    <property type="component" value="Unassembled WGS sequence"/>
</dbReference>
<name>A0A5C4M954_9PSEU</name>
<keyword evidence="1 3" id="KW-0808">Transferase</keyword>
<dbReference type="Gene3D" id="3.40.50.10540">
    <property type="entry name" value="Crotonobetainyl-coa:carnitine coa-transferase, domain 1"/>
    <property type="match status" value="1"/>
</dbReference>
<keyword evidence="4" id="KW-1185">Reference proteome</keyword>
<organism evidence="3 4">
    <name type="scientific">Amycolatopsis alkalitolerans</name>
    <dbReference type="NCBI Taxonomy" id="2547244"/>
    <lineage>
        <taxon>Bacteria</taxon>
        <taxon>Bacillati</taxon>
        <taxon>Actinomycetota</taxon>
        <taxon>Actinomycetes</taxon>
        <taxon>Pseudonocardiales</taxon>
        <taxon>Pseudonocardiaceae</taxon>
        <taxon>Amycolatopsis</taxon>
    </lineage>
</organism>
<evidence type="ECO:0000256" key="2">
    <source>
        <dbReference type="SAM" id="MobiDB-lite"/>
    </source>
</evidence>
<gene>
    <name evidence="3" type="ORF">FG385_00495</name>
</gene>
<dbReference type="RefSeq" id="WP_139094565.1">
    <property type="nucleotide sequence ID" value="NZ_VDFW01000001.1"/>
</dbReference>
<proteinExistence type="predicted"/>
<dbReference type="Pfam" id="PF02515">
    <property type="entry name" value="CoA_transf_3"/>
    <property type="match status" value="1"/>
</dbReference>
<feature type="region of interest" description="Disordered" evidence="2">
    <location>
        <begin position="356"/>
        <end position="384"/>
    </location>
</feature>
<dbReference type="OrthoDB" id="9797653at2"/>
<dbReference type="Gene3D" id="3.30.1540.10">
    <property type="entry name" value="formyl-coa transferase, domain 3"/>
    <property type="match status" value="1"/>
</dbReference>
<dbReference type="EMBL" id="VDFW01000001">
    <property type="protein sequence ID" value="TNC29494.1"/>
    <property type="molecule type" value="Genomic_DNA"/>
</dbReference>
<dbReference type="InterPro" id="IPR023606">
    <property type="entry name" value="CoA-Trfase_III_dom_1_sf"/>
</dbReference>
<protein>
    <submittedName>
        <fullName evidence="3">CoA transferase</fullName>
    </submittedName>
</protein>
<dbReference type="AlphaFoldDB" id="A0A5C4M954"/>
<accession>A0A5C4M954</accession>
<dbReference type="InterPro" id="IPR044855">
    <property type="entry name" value="CoA-Trfase_III_dom3_sf"/>
</dbReference>
<sequence>MPTALDNLRVLDFSRVLAGPFATMLLADLGAVVTKVERPGTGDDTRSWGPPHDEHGQATYFQAANRNKDAIVLDLSDPRDRAEARRLALAADVVVENFRPGLMTEFGLGEEQLRPGNPGLIYCSITGFGRGAGARLPGYDLLVQALGGLMSITGDPAGEPQKVGVAVIDVFAGLFAATGILAALHHRTRTGEGQRIDVDLLSSLLAALVNQASSYTSAGVVPARMGNQHPSIAPYELLPCADGDLVLAVGNDRQFAGLCRVLGAPGLADDERFATNAARVGNRACLRAELVRLLADRRVAAWVEELTARRVPAGQVNDIAGAFALATELGLAPTVELPRTGGGTVTLPRNPINLSVTPPVYRSAPPDLPERARTSGTRHRGSRR</sequence>
<comment type="caution">
    <text evidence="3">The sequence shown here is derived from an EMBL/GenBank/DDBJ whole genome shotgun (WGS) entry which is preliminary data.</text>
</comment>
<dbReference type="PANTHER" id="PTHR48207">
    <property type="entry name" value="SUCCINATE--HYDROXYMETHYLGLUTARATE COA-TRANSFERASE"/>
    <property type="match status" value="1"/>
</dbReference>
<dbReference type="PANTHER" id="PTHR48207:SF3">
    <property type="entry name" value="SUCCINATE--HYDROXYMETHYLGLUTARATE COA-TRANSFERASE"/>
    <property type="match status" value="1"/>
</dbReference>
<dbReference type="GO" id="GO:0008410">
    <property type="term" value="F:CoA-transferase activity"/>
    <property type="evidence" value="ECO:0007669"/>
    <property type="project" value="TreeGrafter"/>
</dbReference>